<dbReference type="InterPro" id="IPR022646">
    <property type="entry name" value="SecD/SecF_CS"/>
</dbReference>
<evidence type="ECO:0000256" key="8">
    <source>
        <dbReference type="ARBA" id="ARBA00023136"/>
    </source>
</evidence>
<feature type="transmembrane region" description="Helical" evidence="9">
    <location>
        <begin position="201"/>
        <end position="218"/>
    </location>
</feature>
<comment type="subcellular location">
    <subcellularLocation>
        <location evidence="1 9">Cell membrane</location>
        <topology evidence="1 9">Multi-pass membrane protein</topology>
    </subcellularLocation>
</comment>
<sequence length="387" mass="41462">MASFAQFGNDLFTGRRQVNFIGRRRTWYVLTGILLIIAAVGLFGRGLNFSLEFKGGSQVSVADVSNSSNFDQRAHDAVKAAVGSDANLEVTTGSSAGTTTVIVESKKLGNGTLPDTDKVARALAKEFGVKEKSVTSQFIGPSWGSSVTHKAIQALIVFLLLLAILLSVYFRTWTMAAAALVALVHDLFFTVGIYALTGIEISPATMIGFLTILGYSIYDTVVVFDKVRENTDEAIKTGNRTYAQAANYAVNQTLVRSINTSVVALLPITAIMVVGIFLLGPGTLLDLAVALFFGIAVGTYSSIFIATPLLVSLRHREPVIKELDRRAKAYQASQASVLAKSGTRDQHTPGESASGVIEPERAKAAAAAMATKTRRREIHPLAKRSED</sequence>
<keyword evidence="13" id="KW-1185">Reference proteome</keyword>
<dbReference type="NCBIfam" id="TIGR00966">
    <property type="entry name" value="transloc_SecF"/>
    <property type="match status" value="1"/>
</dbReference>
<keyword evidence="6 9" id="KW-1133">Transmembrane helix</keyword>
<feature type="transmembrane region" description="Helical" evidence="9">
    <location>
        <begin position="287"/>
        <end position="311"/>
    </location>
</feature>
<dbReference type="GO" id="GO:0005886">
    <property type="term" value="C:plasma membrane"/>
    <property type="evidence" value="ECO:0007669"/>
    <property type="project" value="UniProtKB-SubCell"/>
</dbReference>
<keyword evidence="3 9" id="KW-1003">Cell membrane</keyword>
<feature type="transmembrane region" description="Helical" evidence="9">
    <location>
        <begin position="262"/>
        <end position="281"/>
    </location>
</feature>
<feature type="transmembrane region" description="Helical" evidence="9">
    <location>
        <begin position="151"/>
        <end position="170"/>
    </location>
</feature>
<evidence type="ECO:0000256" key="10">
    <source>
        <dbReference type="SAM" id="MobiDB-lite"/>
    </source>
</evidence>
<keyword evidence="5 9" id="KW-0653">Protein transport</keyword>
<keyword evidence="8 9" id="KW-0472">Membrane</keyword>
<evidence type="ECO:0000256" key="1">
    <source>
        <dbReference type="ARBA" id="ARBA00004651"/>
    </source>
</evidence>
<comment type="function">
    <text evidence="9">Part of the Sec protein translocase complex. Interacts with the SecYEG preprotein conducting channel. SecDF uses the proton motive force (PMF) to complete protein translocation after the ATP-dependent function of SecA.</text>
</comment>
<keyword evidence="7 9" id="KW-0811">Translocation</keyword>
<keyword evidence="4 9" id="KW-0812">Transmembrane</keyword>
<dbReference type="PRINTS" id="PR01755">
    <property type="entry name" value="SECFTRNLCASE"/>
</dbReference>
<dbReference type="GO" id="GO:0006605">
    <property type="term" value="P:protein targeting"/>
    <property type="evidence" value="ECO:0007669"/>
    <property type="project" value="UniProtKB-UniRule"/>
</dbReference>
<evidence type="ECO:0000256" key="6">
    <source>
        <dbReference type="ARBA" id="ARBA00022989"/>
    </source>
</evidence>
<dbReference type="Gene3D" id="1.20.1640.10">
    <property type="entry name" value="Multidrug efflux transporter AcrB transmembrane domain"/>
    <property type="match status" value="1"/>
</dbReference>
<evidence type="ECO:0000256" key="9">
    <source>
        <dbReference type="HAMAP-Rule" id="MF_01464"/>
    </source>
</evidence>
<feature type="domain" description="Protein export membrane protein SecD/SecF C-terminal" evidence="11">
    <location>
        <begin position="124"/>
        <end position="315"/>
    </location>
</feature>
<dbReference type="Pfam" id="PF07549">
    <property type="entry name" value="Sec_GG"/>
    <property type="match status" value="1"/>
</dbReference>
<dbReference type="InterPro" id="IPR005665">
    <property type="entry name" value="SecF_bac"/>
</dbReference>
<feature type="region of interest" description="Disordered" evidence="10">
    <location>
        <begin position="336"/>
        <end position="387"/>
    </location>
</feature>
<evidence type="ECO:0000256" key="3">
    <source>
        <dbReference type="ARBA" id="ARBA00022475"/>
    </source>
</evidence>
<dbReference type="Pfam" id="PF02355">
    <property type="entry name" value="SecD_SecF_C"/>
    <property type="match status" value="1"/>
</dbReference>
<dbReference type="NCBIfam" id="TIGR00916">
    <property type="entry name" value="2A0604s01"/>
    <property type="match status" value="1"/>
</dbReference>
<dbReference type="InterPro" id="IPR022645">
    <property type="entry name" value="SecD/SecF_bac"/>
</dbReference>
<dbReference type="GO" id="GO:0015450">
    <property type="term" value="F:protein-transporting ATPase activity"/>
    <property type="evidence" value="ECO:0007669"/>
    <property type="project" value="InterPro"/>
</dbReference>
<dbReference type="PANTHER" id="PTHR30081:SF8">
    <property type="entry name" value="PROTEIN TRANSLOCASE SUBUNIT SECF"/>
    <property type="match status" value="1"/>
</dbReference>
<feature type="transmembrane region" description="Helical" evidence="9">
    <location>
        <begin position="26"/>
        <end position="44"/>
    </location>
</feature>
<name>A0A839NAN4_9MICO</name>
<evidence type="ECO:0000313" key="13">
    <source>
        <dbReference type="Proteomes" id="UP000559182"/>
    </source>
</evidence>
<comment type="caution">
    <text evidence="12">The sequence shown here is derived from an EMBL/GenBank/DDBJ whole genome shotgun (WGS) entry which is preliminary data.</text>
</comment>
<evidence type="ECO:0000256" key="7">
    <source>
        <dbReference type="ARBA" id="ARBA00023010"/>
    </source>
</evidence>
<feature type="compositionally biased region" description="Basic and acidic residues" evidence="10">
    <location>
        <begin position="378"/>
        <end position="387"/>
    </location>
</feature>
<comment type="subunit">
    <text evidence="9">Forms a complex with SecD. Part of the essential Sec protein translocation apparatus which comprises SecA, SecYEG and auxiliary proteins SecDF. Other proteins may also be involved.</text>
</comment>
<dbReference type="PANTHER" id="PTHR30081">
    <property type="entry name" value="PROTEIN-EXPORT MEMBRANE PROTEIN SEC"/>
    <property type="match status" value="1"/>
</dbReference>
<protein>
    <recommendedName>
        <fullName evidence="9">Protein-export membrane protein SecF</fullName>
    </recommendedName>
</protein>
<evidence type="ECO:0000256" key="2">
    <source>
        <dbReference type="ARBA" id="ARBA00022448"/>
    </source>
</evidence>
<dbReference type="Proteomes" id="UP000559182">
    <property type="component" value="Unassembled WGS sequence"/>
</dbReference>
<organism evidence="12 13">
    <name type="scientific">Flexivirga oryzae</name>
    <dbReference type="NCBI Taxonomy" id="1794944"/>
    <lineage>
        <taxon>Bacteria</taxon>
        <taxon>Bacillati</taxon>
        <taxon>Actinomycetota</taxon>
        <taxon>Actinomycetes</taxon>
        <taxon>Micrococcales</taxon>
        <taxon>Dermacoccaceae</taxon>
        <taxon>Flexivirga</taxon>
    </lineage>
</organism>
<dbReference type="GO" id="GO:0065002">
    <property type="term" value="P:intracellular protein transmembrane transport"/>
    <property type="evidence" value="ECO:0007669"/>
    <property type="project" value="UniProtKB-UniRule"/>
</dbReference>
<dbReference type="HAMAP" id="MF_01464_B">
    <property type="entry name" value="SecF_B"/>
    <property type="match status" value="1"/>
</dbReference>
<evidence type="ECO:0000256" key="4">
    <source>
        <dbReference type="ARBA" id="ARBA00022692"/>
    </source>
</evidence>
<dbReference type="GO" id="GO:0043952">
    <property type="term" value="P:protein transport by the Sec complex"/>
    <property type="evidence" value="ECO:0007669"/>
    <property type="project" value="UniProtKB-UniRule"/>
</dbReference>
<proteinExistence type="inferred from homology"/>
<dbReference type="InterPro" id="IPR055344">
    <property type="entry name" value="SecD_SecF_C_bact"/>
</dbReference>
<dbReference type="EMBL" id="JACHVQ010000001">
    <property type="protein sequence ID" value="MBB2891781.1"/>
    <property type="molecule type" value="Genomic_DNA"/>
</dbReference>
<keyword evidence="2 9" id="KW-0813">Transport</keyword>
<gene>
    <name evidence="9" type="primary">secF</name>
    <name evidence="12" type="ORF">FHU39_001765</name>
</gene>
<feature type="transmembrane region" description="Helical" evidence="9">
    <location>
        <begin position="177"/>
        <end position="195"/>
    </location>
</feature>
<dbReference type="SUPFAM" id="SSF82866">
    <property type="entry name" value="Multidrug efflux transporter AcrB transmembrane domain"/>
    <property type="match status" value="1"/>
</dbReference>
<accession>A0A839NAN4</accession>
<dbReference type="InterPro" id="IPR022813">
    <property type="entry name" value="SecD/SecF_arch_bac"/>
</dbReference>
<evidence type="ECO:0000313" key="12">
    <source>
        <dbReference type="EMBL" id="MBB2891781.1"/>
    </source>
</evidence>
<evidence type="ECO:0000256" key="5">
    <source>
        <dbReference type="ARBA" id="ARBA00022927"/>
    </source>
</evidence>
<comment type="similarity">
    <text evidence="9">Belongs to the SecD/SecF family. SecF subfamily.</text>
</comment>
<reference evidence="12 13" key="1">
    <citation type="submission" date="2020-08" db="EMBL/GenBank/DDBJ databases">
        <title>Sequencing the genomes of 1000 actinobacteria strains.</title>
        <authorList>
            <person name="Klenk H.-P."/>
        </authorList>
    </citation>
    <scope>NUCLEOTIDE SEQUENCE [LARGE SCALE GENOMIC DNA]</scope>
    <source>
        <strain evidence="12 13">DSM 105369</strain>
    </source>
</reference>
<evidence type="ECO:0000259" key="11">
    <source>
        <dbReference type="Pfam" id="PF02355"/>
    </source>
</evidence>
<dbReference type="RefSeq" id="WP_183320001.1">
    <property type="nucleotide sequence ID" value="NZ_JACHVQ010000001.1"/>
</dbReference>
<dbReference type="AlphaFoldDB" id="A0A839NAN4"/>
<dbReference type="InterPro" id="IPR048634">
    <property type="entry name" value="SecD_SecF_C"/>
</dbReference>